<dbReference type="InterPro" id="IPR006464">
    <property type="entry name" value="AcTrfase_RimI/Ard1"/>
</dbReference>
<sequence>MANSPDSAPAHDTSEQIPLVNFRPMGEGDAAIMETLERDIFAEDPWTSTMIEQELRAPGRLYLLAQAGGSEKSAAEPVGYGGVRIGPDADIMTIGVTRAWRGRGIGRELLNRLMEGAWSAGAERIFLEVRSSNVAAQRLYENAGFDAMGRVPRYFHHPLEDAITMRALAANRDFRHI</sequence>
<dbReference type="Gene3D" id="3.40.630.30">
    <property type="match status" value="1"/>
</dbReference>
<gene>
    <name evidence="6" type="ORF">SAMN04489714_1573</name>
</gene>
<dbReference type="NCBIfam" id="TIGR01575">
    <property type="entry name" value="rimI"/>
    <property type="match status" value="1"/>
</dbReference>
<dbReference type="PANTHER" id="PTHR43420">
    <property type="entry name" value="ACETYLTRANSFERASE"/>
    <property type="match status" value="1"/>
</dbReference>
<dbReference type="PANTHER" id="PTHR43420:SF44">
    <property type="entry name" value="ACETYLTRANSFERASE YPEA"/>
    <property type="match status" value="1"/>
</dbReference>
<accession>A0ABY0V9M8</accession>
<evidence type="ECO:0000259" key="5">
    <source>
        <dbReference type="PROSITE" id="PS51186"/>
    </source>
</evidence>
<proteinExistence type="inferred from homology"/>
<evidence type="ECO:0000256" key="3">
    <source>
        <dbReference type="ARBA" id="ARBA00022679"/>
    </source>
</evidence>
<evidence type="ECO:0000256" key="1">
    <source>
        <dbReference type="ARBA" id="ARBA00005395"/>
    </source>
</evidence>
<keyword evidence="2" id="KW-0963">Cytoplasm</keyword>
<dbReference type="RefSeq" id="WP_257590296.1">
    <property type="nucleotide sequence ID" value="NZ_LT629792.1"/>
</dbReference>
<name>A0ABY0V9M8_9ACTO</name>
<evidence type="ECO:0000313" key="7">
    <source>
        <dbReference type="Proteomes" id="UP000198976"/>
    </source>
</evidence>
<feature type="domain" description="N-acetyltransferase" evidence="5">
    <location>
        <begin position="20"/>
        <end position="166"/>
    </location>
</feature>
<organism evidence="6 7">
    <name type="scientific">Schaalia radingae</name>
    <dbReference type="NCBI Taxonomy" id="131110"/>
    <lineage>
        <taxon>Bacteria</taxon>
        <taxon>Bacillati</taxon>
        <taxon>Actinomycetota</taxon>
        <taxon>Actinomycetes</taxon>
        <taxon>Actinomycetales</taxon>
        <taxon>Actinomycetaceae</taxon>
        <taxon>Schaalia</taxon>
    </lineage>
</organism>
<dbReference type="InterPro" id="IPR000182">
    <property type="entry name" value="GNAT_dom"/>
</dbReference>
<evidence type="ECO:0000256" key="4">
    <source>
        <dbReference type="ARBA" id="ARBA00023315"/>
    </source>
</evidence>
<evidence type="ECO:0000256" key="2">
    <source>
        <dbReference type="ARBA" id="ARBA00022490"/>
    </source>
</evidence>
<protein>
    <submittedName>
        <fullName evidence="6">Ribosomal-protein-alanine N-acetyltransferase</fullName>
    </submittedName>
</protein>
<dbReference type="InterPro" id="IPR016181">
    <property type="entry name" value="Acyl_CoA_acyltransferase"/>
</dbReference>
<reference evidence="6 7" key="1">
    <citation type="submission" date="2016-10" db="EMBL/GenBank/DDBJ databases">
        <authorList>
            <person name="Varghese N."/>
            <person name="Submissions S."/>
        </authorList>
    </citation>
    <scope>NUCLEOTIDE SEQUENCE [LARGE SCALE GENOMIC DNA]</scope>
    <source>
        <strain evidence="6 7">DSM 9169</strain>
    </source>
</reference>
<comment type="similarity">
    <text evidence="1">Belongs to the acetyltransferase family. RimI subfamily.</text>
</comment>
<dbReference type="Pfam" id="PF00583">
    <property type="entry name" value="Acetyltransf_1"/>
    <property type="match status" value="1"/>
</dbReference>
<keyword evidence="7" id="KW-1185">Reference proteome</keyword>
<keyword evidence="4" id="KW-0012">Acyltransferase</keyword>
<dbReference type="SUPFAM" id="SSF55729">
    <property type="entry name" value="Acyl-CoA N-acyltransferases (Nat)"/>
    <property type="match status" value="1"/>
</dbReference>
<dbReference type="Proteomes" id="UP000198976">
    <property type="component" value="Chromosome I"/>
</dbReference>
<dbReference type="PROSITE" id="PS51186">
    <property type="entry name" value="GNAT"/>
    <property type="match status" value="1"/>
</dbReference>
<dbReference type="InterPro" id="IPR050680">
    <property type="entry name" value="YpeA/RimI_acetyltransf"/>
</dbReference>
<dbReference type="CDD" id="cd04301">
    <property type="entry name" value="NAT_SF"/>
    <property type="match status" value="1"/>
</dbReference>
<keyword evidence="3" id="KW-0808">Transferase</keyword>
<dbReference type="EMBL" id="LT629792">
    <property type="protein sequence ID" value="SDU00646.1"/>
    <property type="molecule type" value="Genomic_DNA"/>
</dbReference>
<evidence type="ECO:0000313" key="6">
    <source>
        <dbReference type="EMBL" id="SDU00646.1"/>
    </source>
</evidence>